<dbReference type="PANTHER" id="PTHR48103">
    <property type="entry name" value="MIDASIN-RELATED"/>
    <property type="match status" value="1"/>
</dbReference>
<dbReference type="Gene3D" id="3.40.50.300">
    <property type="entry name" value="P-loop containing nucleotide triphosphate hydrolases"/>
    <property type="match status" value="1"/>
</dbReference>
<dbReference type="InterPro" id="IPR011704">
    <property type="entry name" value="ATPase_dyneun-rel_AAA"/>
</dbReference>
<dbReference type="GO" id="GO:0030687">
    <property type="term" value="C:preribosome, large subunit precursor"/>
    <property type="evidence" value="ECO:0007669"/>
    <property type="project" value="TreeGrafter"/>
</dbReference>
<dbReference type="GO" id="GO:0000027">
    <property type="term" value="P:ribosomal large subunit assembly"/>
    <property type="evidence" value="ECO:0007669"/>
    <property type="project" value="TreeGrafter"/>
</dbReference>
<accession>A0AAE6VQL6</accession>
<keyword evidence="1" id="KW-0547">Nucleotide-binding</keyword>
<dbReference type="GO" id="GO:0016887">
    <property type="term" value="F:ATP hydrolysis activity"/>
    <property type="evidence" value="ECO:0007669"/>
    <property type="project" value="InterPro"/>
</dbReference>
<evidence type="ECO:0000259" key="3">
    <source>
        <dbReference type="Pfam" id="PF07728"/>
    </source>
</evidence>
<dbReference type="InterPro" id="IPR025662">
    <property type="entry name" value="Sigma_54_int_dom_ATP-bd_1"/>
</dbReference>
<dbReference type="RefSeq" id="WP_161507894.1">
    <property type="nucleotide sequence ID" value="NZ_CAWPID010000002.1"/>
</dbReference>
<geneLocation type="plasmid" evidence="5">
    <name>pmc64a</name>
</geneLocation>
<keyword evidence="2" id="KW-0067">ATP-binding</keyword>
<protein>
    <submittedName>
        <fullName evidence="4">AAA domain-containing protein</fullName>
    </submittedName>
</protein>
<keyword evidence="4" id="KW-0614">Plasmid</keyword>
<dbReference type="SUPFAM" id="SSF52540">
    <property type="entry name" value="P-loop containing nucleoside triphosphate hydrolases"/>
    <property type="match status" value="1"/>
</dbReference>
<organism evidence="4 5">
    <name type="scientific">Aeromonas media</name>
    <dbReference type="NCBI Taxonomy" id="651"/>
    <lineage>
        <taxon>Bacteria</taxon>
        <taxon>Pseudomonadati</taxon>
        <taxon>Pseudomonadota</taxon>
        <taxon>Gammaproteobacteria</taxon>
        <taxon>Aeromonadales</taxon>
        <taxon>Aeromonadaceae</taxon>
        <taxon>Aeromonas</taxon>
    </lineage>
</organism>
<proteinExistence type="predicted"/>
<dbReference type="InterPro" id="IPR027417">
    <property type="entry name" value="P-loop_NTPase"/>
</dbReference>
<evidence type="ECO:0000313" key="4">
    <source>
        <dbReference type="EMBL" id="QHQ53539.1"/>
    </source>
</evidence>
<dbReference type="EMBL" id="CP047963">
    <property type="protein sequence ID" value="QHQ53539.1"/>
    <property type="molecule type" value="Genomic_DNA"/>
</dbReference>
<evidence type="ECO:0000256" key="2">
    <source>
        <dbReference type="ARBA" id="ARBA00022840"/>
    </source>
</evidence>
<evidence type="ECO:0000313" key="5">
    <source>
        <dbReference type="Proteomes" id="UP000463871"/>
    </source>
</evidence>
<sequence length="351" mass="38304">MNATNVVTLDPVVVDTPVFGLEAANIRLPELGIAFPAIHCANPGKYAGLVPAAPLNYVVPAMECKKALIWASSPSMRQSLLLRGETGTGKTELVTYLAARLGIPLARVECHGSMTPDILDGGVRLLPNPQGDGVITKYVLSDIMKIYRDGGWILFDEVDKVSDEVTSRLHAICDGKSVTIPETGEVIDKHPNTRVWGTSNTIGDGTSVRYLSSRPLDAAFRARWAGIEVKYLPASEELRMLEMAFPRFKKGFLTAMVRLANECRDAALGPERDGNIDRPMDSIYSTRAQRNVLEAAMAFGSKTPLIEAINFAYRDMLSQADREVFDGICQRILGMNLSTDLTTTGDLNNTL</sequence>
<dbReference type="Proteomes" id="UP000463871">
    <property type="component" value="Plasmid pMC64A"/>
</dbReference>
<name>A0AAE6VQL6_AERME</name>
<dbReference type="InterPro" id="IPR001270">
    <property type="entry name" value="ClpA/B"/>
</dbReference>
<dbReference type="PANTHER" id="PTHR48103:SF2">
    <property type="entry name" value="MIDASIN"/>
    <property type="match status" value="1"/>
</dbReference>
<feature type="domain" description="ATPase dynein-related AAA" evidence="3">
    <location>
        <begin position="80"/>
        <end position="214"/>
    </location>
</feature>
<evidence type="ECO:0000256" key="1">
    <source>
        <dbReference type="ARBA" id="ARBA00022741"/>
    </source>
</evidence>
<dbReference type="GO" id="GO:0005524">
    <property type="term" value="F:ATP binding"/>
    <property type="evidence" value="ECO:0007669"/>
    <property type="project" value="UniProtKB-KW"/>
</dbReference>
<dbReference type="PROSITE" id="PS00675">
    <property type="entry name" value="SIGMA54_INTERACT_1"/>
    <property type="match status" value="1"/>
</dbReference>
<reference evidence="4 5" key="1">
    <citation type="submission" date="2020-01" db="EMBL/GenBank/DDBJ databases">
        <title>Complete genome of Aeromonas media MC64.</title>
        <authorList>
            <person name="Cao G."/>
            <person name="Fu J."/>
            <person name="Zhong C."/>
        </authorList>
    </citation>
    <scope>NUCLEOTIDE SEQUENCE [LARGE SCALE GENOMIC DNA]</scope>
    <source>
        <strain evidence="4 5">MC64</strain>
        <plasmid evidence="5">pmc64a</plasmid>
    </source>
</reference>
<dbReference type="Pfam" id="PF07728">
    <property type="entry name" value="AAA_5"/>
    <property type="match status" value="1"/>
</dbReference>
<gene>
    <name evidence="4" type="ORF">GWI30_22010</name>
</gene>
<dbReference type="AlphaFoldDB" id="A0AAE6VQL6"/>
<dbReference type="PRINTS" id="PR00300">
    <property type="entry name" value="CLPPROTEASEA"/>
</dbReference>